<evidence type="ECO:0000259" key="3">
    <source>
        <dbReference type="PROSITE" id="PS50405"/>
    </source>
</evidence>
<dbReference type="InterPro" id="IPR045074">
    <property type="entry name" value="GST_C_Tau"/>
</dbReference>
<comment type="caution">
    <text evidence="4">The sequence shown here is derived from an EMBL/GenBank/DDBJ whole genome shotgun (WGS) entry which is preliminary data.</text>
</comment>
<reference evidence="4" key="1">
    <citation type="journal article" date="2023" name="Plant J.">
        <title>Genome sequences and population genomics provide insights into the demographic history, inbreeding, and mutation load of two 'living fossil' tree species of Dipteronia.</title>
        <authorList>
            <person name="Feng Y."/>
            <person name="Comes H.P."/>
            <person name="Chen J."/>
            <person name="Zhu S."/>
            <person name="Lu R."/>
            <person name="Zhang X."/>
            <person name="Li P."/>
            <person name="Qiu J."/>
            <person name="Olsen K.M."/>
            <person name="Qiu Y."/>
        </authorList>
    </citation>
    <scope>NUCLEOTIDE SEQUENCE</scope>
    <source>
        <strain evidence="4">NBL</strain>
    </source>
</reference>
<evidence type="ECO:0000313" key="5">
    <source>
        <dbReference type="Proteomes" id="UP001281410"/>
    </source>
</evidence>
<dbReference type="Pfam" id="PF00043">
    <property type="entry name" value="GST_C"/>
    <property type="match status" value="1"/>
</dbReference>
<dbReference type="GO" id="GO:0006749">
    <property type="term" value="P:glutathione metabolic process"/>
    <property type="evidence" value="ECO:0007669"/>
    <property type="project" value="InterPro"/>
</dbReference>
<feature type="domain" description="GST C-terminal" evidence="3">
    <location>
        <begin position="20"/>
        <end position="128"/>
    </location>
</feature>
<keyword evidence="2" id="KW-0175">Coiled coil</keyword>
<evidence type="ECO:0000256" key="2">
    <source>
        <dbReference type="SAM" id="Coils"/>
    </source>
</evidence>
<comment type="subcellular location">
    <subcellularLocation>
        <location evidence="1">Cytoplasm</location>
        <location evidence="1">Cytosol</location>
    </subcellularLocation>
</comment>
<accession>A0AAD9ZQ09</accession>
<dbReference type="Gene3D" id="1.20.1050.10">
    <property type="match status" value="1"/>
</dbReference>
<dbReference type="CDD" id="cd03185">
    <property type="entry name" value="GST_C_Tau"/>
    <property type="match status" value="1"/>
</dbReference>
<gene>
    <name evidence="4" type="ORF">Dsin_027317</name>
</gene>
<dbReference type="AlphaFoldDB" id="A0AAD9ZQ09"/>
<dbReference type="PANTHER" id="PTHR11260:SF679">
    <property type="entry name" value="GLUTATHIONE TRANSFERASE"/>
    <property type="match status" value="1"/>
</dbReference>
<protein>
    <recommendedName>
        <fullName evidence="3">GST C-terminal domain-containing protein</fullName>
    </recommendedName>
</protein>
<keyword evidence="5" id="KW-1185">Reference proteome</keyword>
<dbReference type="InterPro" id="IPR004046">
    <property type="entry name" value="GST_C"/>
</dbReference>
<dbReference type="GO" id="GO:0004364">
    <property type="term" value="F:glutathione transferase activity"/>
    <property type="evidence" value="ECO:0007669"/>
    <property type="project" value="InterPro"/>
</dbReference>
<dbReference type="SUPFAM" id="SSF47616">
    <property type="entry name" value="GST C-terminal domain-like"/>
    <property type="match status" value="1"/>
</dbReference>
<name>A0AAD9ZQ09_9ROSI</name>
<dbReference type="PANTHER" id="PTHR11260">
    <property type="entry name" value="GLUTATHIONE S-TRANSFERASE, GST, SUPERFAMILY, GST DOMAIN CONTAINING"/>
    <property type="match status" value="1"/>
</dbReference>
<sequence>MIIIEYIEEMWPNTPLLPADPYERAIARFWIKFAEDKVEEVLQRMFKSIREELEKAIKEILEMLQIVQEHGFGGKKYFNGEEIGMVDIAFGSIVYWLNVNEDVLGVKLIEHHKFPRLHKWFQCFPGIA</sequence>
<dbReference type="Proteomes" id="UP001281410">
    <property type="component" value="Unassembled WGS sequence"/>
</dbReference>
<proteinExistence type="predicted"/>
<feature type="coiled-coil region" evidence="2">
    <location>
        <begin position="39"/>
        <end position="70"/>
    </location>
</feature>
<organism evidence="4 5">
    <name type="scientific">Dipteronia sinensis</name>
    <dbReference type="NCBI Taxonomy" id="43782"/>
    <lineage>
        <taxon>Eukaryota</taxon>
        <taxon>Viridiplantae</taxon>
        <taxon>Streptophyta</taxon>
        <taxon>Embryophyta</taxon>
        <taxon>Tracheophyta</taxon>
        <taxon>Spermatophyta</taxon>
        <taxon>Magnoliopsida</taxon>
        <taxon>eudicotyledons</taxon>
        <taxon>Gunneridae</taxon>
        <taxon>Pentapetalae</taxon>
        <taxon>rosids</taxon>
        <taxon>malvids</taxon>
        <taxon>Sapindales</taxon>
        <taxon>Sapindaceae</taxon>
        <taxon>Hippocastanoideae</taxon>
        <taxon>Acereae</taxon>
        <taxon>Dipteronia</taxon>
    </lineage>
</organism>
<dbReference type="InterPro" id="IPR036282">
    <property type="entry name" value="Glutathione-S-Trfase_C_sf"/>
</dbReference>
<dbReference type="PROSITE" id="PS50405">
    <property type="entry name" value="GST_CTER"/>
    <property type="match status" value="1"/>
</dbReference>
<evidence type="ECO:0000256" key="1">
    <source>
        <dbReference type="ARBA" id="ARBA00004514"/>
    </source>
</evidence>
<dbReference type="InterPro" id="IPR045073">
    <property type="entry name" value="Omega/Tau-like"/>
</dbReference>
<dbReference type="InterPro" id="IPR010987">
    <property type="entry name" value="Glutathione-S-Trfase_C-like"/>
</dbReference>
<evidence type="ECO:0000313" key="4">
    <source>
        <dbReference type="EMBL" id="KAK3187756.1"/>
    </source>
</evidence>
<dbReference type="EMBL" id="JANJYJ010000009">
    <property type="protein sequence ID" value="KAK3187756.1"/>
    <property type="molecule type" value="Genomic_DNA"/>
</dbReference>
<dbReference type="GO" id="GO:0005829">
    <property type="term" value="C:cytosol"/>
    <property type="evidence" value="ECO:0007669"/>
    <property type="project" value="UniProtKB-SubCell"/>
</dbReference>